<dbReference type="Pfam" id="PF13855">
    <property type="entry name" value="LRR_8"/>
    <property type="match status" value="1"/>
</dbReference>
<evidence type="ECO:0000256" key="4">
    <source>
        <dbReference type="SAM" id="SignalP"/>
    </source>
</evidence>
<reference evidence="6" key="1">
    <citation type="submission" date="2025-08" db="UniProtKB">
        <authorList>
            <consortium name="RefSeq"/>
        </authorList>
    </citation>
    <scope>IDENTIFICATION</scope>
    <source>
        <strain evidence="6">USDA-PBARC FA_bdor</strain>
        <tissue evidence="6">Whole organism</tissue>
    </source>
</reference>
<dbReference type="AlphaFoldDB" id="A0A9R1SYG2"/>
<dbReference type="KEGG" id="fas:105264319"/>
<accession>A0A9R1SYG2</accession>
<protein>
    <submittedName>
        <fullName evidence="6">Leucine-rich repeat-containing protein 15-like</fullName>
    </submittedName>
</protein>
<organism evidence="5 6">
    <name type="scientific">Fopius arisanus</name>
    <dbReference type="NCBI Taxonomy" id="64838"/>
    <lineage>
        <taxon>Eukaryota</taxon>
        <taxon>Metazoa</taxon>
        <taxon>Ecdysozoa</taxon>
        <taxon>Arthropoda</taxon>
        <taxon>Hexapoda</taxon>
        <taxon>Insecta</taxon>
        <taxon>Pterygota</taxon>
        <taxon>Neoptera</taxon>
        <taxon>Endopterygota</taxon>
        <taxon>Hymenoptera</taxon>
        <taxon>Apocrita</taxon>
        <taxon>Ichneumonoidea</taxon>
        <taxon>Braconidae</taxon>
        <taxon>Opiinae</taxon>
        <taxon>Fopius</taxon>
    </lineage>
</organism>
<keyword evidence="1" id="KW-0433">Leucine-rich repeat</keyword>
<dbReference type="RefSeq" id="XP_011299430.1">
    <property type="nucleotide sequence ID" value="XM_011301128.1"/>
</dbReference>
<dbReference type="InterPro" id="IPR050328">
    <property type="entry name" value="Dev_Immune_Receptor"/>
</dbReference>
<evidence type="ECO:0000256" key="2">
    <source>
        <dbReference type="ARBA" id="ARBA00022729"/>
    </source>
</evidence>
<dbReference type="SUPFAM" id="SSF52058">
    <property type="entry name" value="L domain-like"/>
    <property type="match status" value="1"/>
</dbReference>
<evidence type="ECO:0000256" key="3">
    <source>
        <dbReference type="ARBA" id="ARBA00022737"/>
    </source>
</evidence>
<dbReference type="InterPro" id="IPR003591">
    <property type="entry name" value="Leu-rich_rpt_typical-subtyp"/>
</dbReference>
<feature type="chain" id="PRO_5040474560" evidence="4">
    <location>
        <begin position="21"/>
        <end position="335"/>
    </location>
</feature>
<dbReference type="SMART" id="SM00369">
    <property type="entry name" value="LRR_TYP"/>
    <property type="match status" value="5"/>
</dbReference>
<keyword evidence="3" id="KW-0677">Repeat</keyword>
<dbReference type="InterPro" id="IPR032675">
    <property type="entry name" value="LRR_dom_sf"/>
</dbReference>
<dbReference type="InterPro" id="IPR001611">
    <property type="entry name" value="Leu-rich_rpt"/>
</dbReference>
<proteinExistence type="predicted"/>
<evidence type="ECO:0000313" key="6">
    <source>
        <dbReference type="RefSeq" id="XP_011299430.1"/>
    </source>
</evidence>
<dbReference type="Proteomes" id="UP000694866">
    <property type="component" value="Unplaced"/>
</dbReference>
<dbReference type="OrthoDB" id="676979at2759"/>
<sequence length="335" mass="38461">MKGFPFTFVLIFISTYSLTGSNFLSCNETLTLNYEECKPANSSVLVKVHRNTQKVKYFIEDKVKLVRPTHLEFYPTGSLICTTPETITVTNTSFSDLQGVKSVHIECVQFRGFPTPFKNQNHLETLSFLYNEFTKFPQEFCADIPSIKSITLGYQQITNLSRASFFSITTHLQSLQLQHSHLKTIEPETFSRFRYLKTLELNGNELEILRPDMFDGLSVLETLNLGENIISTIKPGTFASTTSLRGLFLHSNRLEDMPKRIFCDLLDLEDLHLHRNPLKSNPSVFLTGRDNLTEYSRGIYKVGNIKKQEESFFSTLLSYTALPWLLNNLFNDNFN</sequence>
<dbReference type="PANTHER" id="PTHR24373:SF370">
    <property type="entry name" value="FISH-LIPS, ISOFORM E"/>
    <property type="match status" value="1"/>
</dbReference>
<keyword evidence="5" id="KW-1185">Reference proteome</keyword>
<name>A0A9R1SYG2_9HYME</name>
<dbReference type="GO" id="GO:0031012">
    <property type="term" value="C:extracellular matrix"/>
    <property type="evidence" value="ECO:0007669"/>
    <property type="project" value="TreeGrafter"/>
</dbReference>
<dbReference type="PANTHER" id="PTHR24373">
    <property type="entry name" value="SLIT RELATED LEUCINE-RICH REPEAT NEURONAL PROTEIN"/>
    <property type="match status" value="1"/>
</dbReference>
<keyword evidence="2 4" id="KW-0732">Signal</keyword>
<evidence type="ECO:0000256" key="1">
    <source>
        <dbReference type="ARBA" id="ARBA00022614"/>
    </source>
</evidence>
<evidence type="ECO:0000313" key="5">
    <source>
        <dbReference type="Proteomes" id="UP000694866"/>
    </source>
</evidence>
<feature type="signal peptide" evidence="4">
    <location>
        <begin position="1"/>
        <end position="20"/>
    </location>
</feature>
<dbReference type="Gene3D" id="3.80.10.10">
    <property type="entry name" value="Ribonuclease Inhibitor"/>
    <property type="match status" value="2"/>
</dbReference>
<dbReference type="GO" id="GO:0005615">
    <property type="term" value="C:extracellular space"/>
    <property type="evidence" value="ECO:0007669"/>
    <property type="project" value="TreeGrafter"/>
</dbReference>
<dbReference type="GeneID" id="105264319"/>
<gene>
    <name evidence="6" type="primary">LOC105264319</name>
</gene>